<feature type="DNA-binding region" description="H-T-H motif" evidence="2">
    <location>
        <begin position="34"/>
        <end position="53"/>
    </location>
</feature>
<dbReference type="Gene3D" id="1.10.357.10">
    <property type="entry name" value="Tetracycline Repressor, domain 2"/>
    <property type="match status" value="1"/>
</dbReference>
<dbReference type="PANTHER" id="PTHR30055">
    <property type="entry name" value="HTH-TYPE TRANSCRIPTIONAL REGULATOR RUTR"/>
    <property type="match status" value="1"/>
</dbReference>
<dbReference type="PANTHER" id="PTHR30055:SF200">
    <property type="entry name" value="HTH-TYPE TRANSCRIPTIONAL REPRESSOR BDCR"/>
    <property type="match status" value="1"/>
</dbReference>
<dbReference type="InterPro" id="IPR001647">
    <property type="entry name" value="HTH_TetR"/>
</dbReference>
<dbReference type="Pfam" id="PF00440">
    <property type="entry name" value="TetR_N"/>
    <property type="match status" value="1"/>
</dbReference>
<dbReference type="Proteomes" id="UP001596135">
    <property type="component" value="Unassembled WGS sequence"/>
</dbReference>
<evidence type="ECO:0000313" key="5">
    <source>
        <dbReference type="Proteomes" id="UP001596135"/>
    </source>
</evidence>
<evidence type="ECO:0000256" key="1">
    <source>
        <dbReference type="ARBA" id="ARBA00023125"/>
    </source>
</evidence>
<feature type="domain" description="HTH tetR-type" evidence="3">
    <location>
        <begin position="11"/>
        <end position="71"/>
    </location>
</feature>
<gene>
    <name evidence="4" type="ORF">ACFPYL_16110</name>
</gene>
<name>A0ABW1LME8_9ACTN</name>
<dbReference type="EMBL" id="JBHSRJ010000005">
    <property type="protein sequence ID" value="MFC6044616.1"/>
    <property type="molecule type" value="Genomic_DNA"/>
</dbReference>
<evidence type="ECO:0000313" key="4">
    <source>
        <dbReference type="EMBL" id="MFC6044616.1"/>
    </source>
</evidence>
<proteinExistence type="predicted"/>
<comment type="caution">
    <text evidence="4">The sequence shown here is derived from an EMBL/GenBank/DDBJ whole genome shotgun (WGS) entry which is preliminary data.</text>
</comment>
<dbReference type="InterPro" id="IPR009057">
    <property type="entry name" value="Homeodomain-like_sf"/>
</dbReference>
<dbReference type="SUPFAM" id="SSF46689">
    <property type="entry name" value="Homeodomain-like"/>
    <property type="match status" value="1"/>
</dbReference>
<dbReference type="SUPFAM" id="SSF48498">
    <property type="entry name" value="Tetracyclin repressor-like, C-terminal domain"/>
    <property type="match status" value="1"/>
</dbReference>
<dbReference type="PRINTS" id="PR00455">
    <property type="entry name" value="HTHTETR"/>
</dbReference>
<dbReference type="PROSITE" id="PS50977">
    <property type="entry name" value="HTH_TETR_2"/>
    <property type="match status" value="1"/>
</dbReference>
<evidence type="ECO:0000259" key="3">
    <source>
        <dbReference type="PROSITE" id="PS50977"/>
    </source>
</evidence>
<dbReference type="InterPro" id="IPR050109">
    <property type="entry name" value="HTH-type_TetR-like_transc_reg"/>
</dbReference>
<keyword evidence="5" id="KW-1185">Reference proteome</keyword>
<organism evidence="4 5">
    <name type="scientific">Nocardioides hankookensis</name>
    <dbReference type="NCBI Taxonomy" id="443157"/>
    <lineage>
        <taxon>Bacteria</taxon>
        <taxon>Bacillati</taxon>
        <taxon>Actinomycetota</taxon>
        <taxon>Actinomycetes</taxon>
        <taxon>Propionibacteriales</taxon>
        <taxon>Nocardioidaceae</taxon>
        <taxon>Nocardioides</taxon>
    </lineage>
</organism>
<dbReference type="InterPro" id="IPR036271">
    <property type="entry name" value="Tet_transcr_reg_TetR-rel_C_sf"/>
</dbReference>
<dbReference type="InterPro" id="IPR041490">
    <property type="entry name" value="KstR2_TetR_C"/>
</dbReference>
<evidence type="ECO:0000256" key="2">
    <source>
        <dbReference type="PROSITE-ProRule" id="PRU00335"/>
    </source>
</evidence>
<reference evidence="5" key="1">
    <citation type="journal article" date="2019" name="Int. J. Syst. Evol. Microbiol.">
        <title>The Global Catalogue of Microorganisms (GCM) 10K type strain sequencing project: providing services to taxonomists for standard genome sequencing and annotation.</title>
        <authorList>
            <consortium name="The Broad Institute Genomics Platform"/>
            <consortium name="The Broad Institute Genome Sequencing Center for Infectious Disease"/>
            <person name="Wu L."/>
            <person name="Ma J."/>
        </authorList>
    </citation>
    <scope>NUCLEOTIDE SEQUENCE [LARGE SCALE GENOMIC DNA]</scope>
    <source>
        <strain evidence="5">CCUG 54522</strain>
    </source>
</reference>
<dbReference type="RefSeq" id="WP_379156867.1">
    <property type="nucleotide sequence ID" value="NZ_JBHSRJ010000005.1"/>
</dbReference>
<dbReference type="Pfam" id="PF17932">
    <property type="entry name" value="TetR_C_24"/>
    <property type="match status" value="1"/>
</dbReference>
<accession>A0ABW1LME8</accession>
<keyword evidence="1 2" id="KW-0238">DNA-binding</keyword>
<sequence length="205" mass="22280">MPLVTSSTPALDARTRLARAAVEAFSTRGFHGTTTRDISTAAGMSPAALYVHHRSKEELLFELAHVGHQRVLDMVRASVATSDDPVEQLGTLVEDFVRDHALVHTGARVINYELAALSAEHLAEIVAIRHDIDEVVRDVIDRGVAAGVFHTPDPHMTALAVLSLGIDVARWFRDEGRWSPDQVAVHYRLLALRMVGAAGGLEARA</sequence>
<protein>
    <submittedName>
        <fullName evidence="4">TetR/AcrR family transcriptional regulator</fullName>
    </submittedName>
</protein>